<feature type="coiled-coil region" evidence="5">
    <location>
        <begin position="99"/>
        <end position="133"/>
    </location>
</feature>
<dbReference type="GO" id="GO:0005615">
    <property type="term" value="C:extracellular space"/>
    <property type="evidence" value="ECO:0007669"/>
    <property type="project" value="TreeGrafter"/>
</dbReference>
<sequence>MVKLALAVLCALLAWNSCEALAETESFCPLKDPPNQCGGFCLSVLTPVLNRLTIPQDQRNPSDLSKSNEVLVRQYTMESQLAALQEKQTTFENSLDSQQKYLDSNQQNLTEKLDDLESQLSALQETLFRVQTKIKYLGFEQIGSKYFYIEKVTEKNWSSASKSCRNMGGHLADIKDQEELTAIQGNLKRDTHYWLGINDLGRRDEYLSMATGKPAPFLKWSSGRPTRLETSNCVFLYNGEMYDYPCNYSFRFICQTDEENE</sequence>
<dbReference type="CDD" id="cd00037">
    <property type="entry name" value="CLECT"/>
    <property type="match status" value="1"/>
</dbReference>
<reference evidence="9" key="1">
    <citation type="submission" date="2025-08" db="UniProtKB">
        <authorList>
            <consortium name="RefSeq"/>
        </authorList>
    </citation>
    <scope>IDENTIFICATION</scope>
</reference>
<proteinExistence type="predicted"/>
<keyword evidence="3 6" id="KW-0732">Signal</keyword>
<evidence type="ECO:0000313" key="8">
    <source>
        <dbReference type="Proteomes" id="UP001652628"/>
    </source>
</evidence>
<dbReference type="AlphaFoldDB" id="A0AB39ZZS1"/>
<accession>A0AB39ZZS1</accession>
<dbReference type="PROSITE" id="PS50041">
    <property type="entry name" value="C_TYPE_LECTIN_2"/>
    <property type="match status" value="1"/>
</dbReference>
<comment type="subcellular location">
    <subcellularLocation>
        <location evidence="1">Secreted</location>
    </subcellularLocation>
</comment>
<evidence type="ECO:0000256" key="3">
    <source>
        <dbReference type="ARBA" id="ARBA00022729"/>
    </source>
</evidence>
<dbReference type="InterPro" id="IPR051663">
    <property type="entry name" value="CLec_Tetranectin-domain"/>
</dbReference>
<dbReference type="GeneID" id="108010739"/>
<organism evidence="8 9">
    <name type="scientific">Drosophila suzukii</name>
    <name type="common">Spotted-wing drosophila fruit fly</name>
    <dbReference type="NCBI Taxonomy" id="28584"/>
    <lineage>
        <taxon>Eukaryota</taxon>
        <taxon>Metazoa</taxon>
        <taxon>Ecdysozoa</taxon>
        <taxon>Arthropoda</taxon>
        <taxon>Hexapoda</taxon>
        <taxon>Insecta</taxon>
        <taxon>Pterygota</taxon>
        <taxon>Neoptera</taxon>
        <taxon>Endopterygota</taxon>
        <taxon>Diptera</taxon>
        <taxon>Brachycera</taxon>
        <taxon>Muscomorpha</taxon>
        <taxon>Ephydroidea</taxon>
        <taxon>Drosophilidae</taxon>
        <taxon>Drosophila</taxon>
        <taxon>Sophophora</taxon>
    </lineage>
</organism>
<dbReference type="InterPro" id="IPR016187">
    <property type="entry name" value="CTDL_fold"/>
</dbReference>
<keyword evidence="4" id="KW-0430">Lectin</keyword>
<dbReference type="PANTHER" id="PTHR22799">
    <property type="entry name" value="TETRANECTIN-RELATED"/>
    <property type="match status" value="1"/>
</dbReference>
<dbReference type="InterPro" id="IPR001304">
    <property type="entry name" value="C-type_lectin-like"/>
</dbReference>
<evidence type="ECO:0000256" key="1">
    <source>
        <dbReference type="ARBA" id="ARBA00004613"/>
    </source>
</evidence>
<dbReference type="InterPro" id="IPR016186">
    <property type="entry name" value="C-type_lectin-like/link_sf"/>
</dbReference>
<keyword evidence="8" id="KW-1185">Reference proteome</keyword>
<dbReference type="RefSeq" id="XP_036668651.2">
    <property type="nucleotide sequence ID" value="XM_036812756.3"/>
</dbReference>
<evidence type="ECO:0000256" key="4">
    <source>
        <dbReference type="ARBA" id="ARBA00022734"/>
    </source>
</evidence>
<dbReference type="Pfam" id="PF00059">
    <property type="entry name" value="Lectin_C"/>
    <property type="match status" value="1"/>
</dbReference>
<dbReference type="Gene3D" id="3.10.100.10">
    <property type="entry name" value="Mannose-Binding Protein A, subunit A"/>
    <property type="match status" value="1"/>
</dbReference>
<keyword evidence="5" id="KW-0175">Coiled coil</keyword>
<feature type="domain" description="C-type lectin" evidence="7">
    <location>
        <begin position="142"/>
        <end position="255"/>
    </location>
</feature>
<evidence type="ECO:0000313" key="9">
    <source>
        <dbReference type="RefSeq" id="XP_036668651.2"/>
    </source>
</evidence>
<name>A0AB39ZZS1_DROSZ</name>
<dbReference type="SUPFAM" id="SSF56436">
    <property type="entry name" value="C-type lectin-like"/>
    <property type="match status" value="1"/>
</dbReference>
<evidence type="ECO:0000256" key="6">
    <source>
        <dbReference type="SAM" id="SignalP"/>
    </source>
</evidence>
<dbReference type="GO" id="GO:0030246">
    <property type="term" value="F:carbohydrate binding"/>
    <property type="evidence" value="ECO:0007669"/>
    <property type="project" value="UniProtKB-KW"/>
</dbReference>
<dbReference type="PANTHER" id="PTHR22799:SF1">
    <property type="entry name" value="C-TYPE LECTIN DOMAIN FAMILY 11 MEMBER A"/>
    <property type="match status" value="1"/>
</dbReference>
<feature type="signal peptide" evidence="6">
    <location>
        <begin position="1"/>
        <end position="20"/>
    </location>
</feature>
<dbReference type="GO" id="GO:0008083">
    <property type="term" value="F:growth factor activity"/>
    <property type="evidence" value="ECO:0007669"/>
    <property type="project" value="TreeGrafter"/>
</dbReference>
<keyword evidence="2" id="KW-0964">Secreted</keyword>
<dbReference type="Proteomes" id="UP001652628">
    <property type="component" value="Chromosome 2L"/>
</dbReference>
<dbReference type="SMART" id="SM00034">
    <property type="entry name" value="CLECT"/>
    <property type="match status" value="1"/>
</dbReference>
<feature type="chain" id="PRO_5046882857" evidence="6">
    <location>
        <begin position="21"/>
        <end position="261"/>
    </location>
</feature>
<gene>
    <name evidence="9" type="primary">lectin-22C</name>
</gene>
<protein>
    <submittedName>
        <fullName evidence="9">Accessory gland protein Acp29AB</fullName>
    </submittedName>
</protein>
<evidence type="ECO:0000259" key="7">
    <source>
        <dbReference type="PROSITE" id="PS50041"/>
    </source>
</evidence>
<evidence type="ECO:0000256" key="5">
    <source>
        <dbReference type="SAM" id="Coils"/>
    </source>
</evidence>
<evidence type="ECO:0000256" key="2">
    <source>
        <dbReference type="ARBA" id="ARBA00022525"/>
    </source>
</evidence>